<evidence type="ECO:0000313" key="1">
    <source>
        <dbReference type="EMBL" id="KAF2469114.1"/>
    </source>
</evidence>
<keyword evidence="2" id="KW-1185">Reference proteome</keyword>
<dbReference type="Proteomes" id="UP000799755">
    <property type="component" value="Unassembled WGS sequence"/>
</dbReference>
<gene>
    <name evidence="1" type="ORF">BDR25DRAFT_372297</name>
</gene>
<name>A0ACB6QQ28_9PLEO</name>
<organism evidence="1 2">
    <name type="scientific">Lindgomyces ingoldianus</name>
    <dbReference type="NCBI Taxonomy" id="673940"/>
    <lineage>
        <taxon>Eukaryota</taxon>
        <taxon>Fungi</taxon>
        <taxon>Dikarya</taxon>
        <taxon>Ascomycota</taxon>
        <taxon>Pezizomycotina</taxon>
        <taxon>Dothideomycetes</taxon>
        <taxon>Pleosporomycetidae</taxon>
        <taxon>Pleosporales</taxon>
        <taxon>Lindgomycetaceae</taxon>
        <taxon>Lindgomyces</taxon>
    </lineage>
</organism>
<comment type="caution">
    <text evidence="1">The sequence shown here is derived from an EMBL/GenBank/DDBJ whole genome shotgun (WGS) entry which is preliminary data.</text>
</comment>
<evidence type="ECO:0000313" key="2">
    <source>
        <dbReference type="Proteomes" id="UP000799755"/>
    </source>
</evidence>
<reference evidence="1" key="1">
    <citation type="journal article" date="2020" name="Stud. Mycol.">
        <title>101 Dothideomycetes genomes: a test case for predicting lifestyles and emergence of pathogens.</title>
        <authorList>
            <person name="Haridas S."/>
            <person name="Albert R."/>
            <person name="Binder M."/>
            <person name="Bloem J."/>
            <person name="Labutti K."/>
            <person name="Salamov A."/>
            <person name="Andreopoulos B."/>
            <person name="Baker S."/>
            <person name="Barry K."/>
            <person name="Bills G."/>
            <person name="Bluhm B."/>
            <person name="Cannon C."/>
            <person name="Castanera R."/>
            <person name="Culley D."/>
            <person name="Daum C."/>
            <person name="Ezra D."/>
            <person name="Gonzalez J."/>
            <person name="Henrissat B."/>
            <person name="Kuo A."/>
            <person name="Liang C."/>
            <person name="Lipzen A."/>
            <person name="Lutzoni F."/>
            <person name="Magnuson J."/>
            <person name="Mondo S."/>
            <person name="Nolan M."/>
            <person name="Ohm R."/>
            <person name="Pangilinan J."/>
            <person name="Park H.-J."/>
            <person name="Ramirez L."/>
            <person name="Alfaro M."/>
            <person name="Sun H."/>
            <person name="Tritt A."/>
            <person name="Yoshinaga Y."/>
            <person name="Zwiers L.-H."/>
            <person name="Turgeon B."/>
            <person name="Goodwin S."/>
            <person name="Spatafora J."/>
            <person name="Crous P."/>
            <person name="Grigoriev I."/>
        </authorList>
    </citation>
    <scope>NUCLEOTIDE SEQUENCE</scope>
    <source>
        <strain evidence="1">ATCC 200398</strain>
    </source>
</reference>
<accession>A0ACB6QQ28</accession>
<sequence length="330" mass="35419">MGATLSQLFPPAPGLTETNLPSQKGKVFAITGGTSGVGFELAKILYYAGGTVFITSRSTPSLAATIKQIKSEALSESEGDIDGVVLDLADLSTIKQAAEALLAKTRHIDVLFLNAGVSQPPPGITTAQGYELQLGVNCLGHFLLAHILLPALVTAADKSKERQEVPGTTRIIWTSSQVVDGAPTGGFPMSVIVTPPAKPIVNYTNSKLGNWYLASYFSTLPQVRNSSILSITQNPGNMKTNLMRHGAKWMYYLAFPLLYPGKMGAYTELWAGLSSELGMLDAGGYVVPWGRKHPGLREDLLKSLKSKENGGTGRAEEFAAWCEEQVKDFR</sequence>
<dbReference type="EMBL" id="MU003513">
    <property type="protein sequence ID" value="KAF2469114.1"/>
    <property type="molecule type" value="Genomic_DNA"/>
</dbReference>
<protein>
    <submittedName>
        <fullName evidence="1">NAD(P)-binding protein</fullName>
    </submittedName>
</protein>
<proteinExistence type="predicted"/>